<dbReference type="Proteomes" id="UP000297245">
    <property type="component" value="Unassembled WGS sequence"/>
</dbReference>
<sequence>MSCKYEGKIVCKIGLACLNRVAMGHNTDFKHLRTWNKREREQVIFEGERGAHLQEEIWPFFKLESIEIHAKWKSKIQHKLSRSGRLRISDIECISELLSTFPLVRRDIVDPVVVSWLPGLVLNAGNEDLELSAATGGTENRCSMKDHVVKSLIRRDQHCNRETPIVHIEDANPGLSPNWRRSFGGLRSQLNAVAPPPVVGIGGELDSVAQGAFDERGRVVFFVKE</sequence>
<dbReference type="EMBL" id="ML179365">
    <property type="protein sequence ID" value="THU89491.1"/>
    <property type="molecule type" value="Genomic_DNA"/>
</dbReference>
<dbReference type="AlphaFoldDB" id="A0A4S8LKD2"/>
<evidence type="ECO:0000313" key="1">
    <source>
        <dbReference type="EMBL" id="THU89491.1"/>
    </source>
</evidence>
<reference evidence="1 2" key="1">
    <citation type="journal article" date="2019" name="Nat. Ecol. Evol.">
        <title>Megaphylogeny resolves global patterns of mushroom evolution.</title>
        <authorList>
            <person name="Varga T."/>
            <person name="Krizsan K."/>
            <person name="Foldi C."/>
            <person name="Dima B."/>
            <person name="Sanchez-Garcia M."/>
            <person name="Sanchez-Ramirez S."/>
            <person name="Szollosi G.J."/>
            <person name="Szarkandi J.G."/>
            <person name="Papp V."/>
            <person name="Albert L."/>
            <person name="Andreopoulos W."/>
            <person name="Angelini C."/>
            <person name="Antonin V."/>
            <person name="Barry K.W."/>
            <person name="Bougher N.L."/>
            <person name="Buchanan P."/>
            <person name="Buyck B."/>
            <person name="Bense V."/>
            <person name="Catcheside P."/>
            <person name="Chovatia M."/>
            <person name="Cooper J."/>
            <person name="Damon W."/>
            <person name="Desjardin D."/>
            <person name="Finy P."/>
            <person name="Geml J."/>
            <person name="Haridas S."/>
            <person name="Hughes K."/>
            <person name="Justo A."/>
            <person name="Karasinski D."/>
            <person name="Kautmanova I."/>
            <person name="Kiss B."/>
            <person name="Kocsube S."/>
            <person name="Kotiranta H."/>
            <person name="LaButti K.M."/>
            <person name="Lechner B.E."/>
            <person name="Liimatainen K."/>
            <person name="Lipzen A."/>
            <person name="Lukacs Z."/>
            <person name="Mihaltcheva S."/>
            <person name="Morgado L.N."/>
            <person name="Niskanen T."/>
            <person name="Noordeloos M.E."/>
            <person name="Ohm R.A."/>
            <person name="Ortiz-Santana B."/>
            <person name="Ovrebo C."/>
            <person name="Racz N."/>
            <person name="Riley R."/>
            <person name="Savchenko A."/>
            <person name="Shiryaev A."/>
            <person name="Soop K."/>
            <person name="Spirin V."/>
            <person name="Szebenyi C."/>
            <person name="Tomsovsky M."/>
            <person name="Tulloss R.E."/>
            <person name="Uehling J."/>
            <person name="Grigoriev I.V."/>
            <person name="Vagvolgyi C."/>
            <person name="Papp T."/>
            <person name="Martin F.M."/>
            <person name="Miettinen O."/>
            <person name="Hibbett D.S."/>
            <person name="Nagy L.G."/>
        </authorList>
    </citation>
    <scope>NUCLEOTIDE SEQUENCE [LARGE SCALE GENOMIC DNA]</scope>
    <source>
        <strain evidence="1 2">CBS 962.96</strain>
    </source>
</reference>
<accession>A0A4S8LKD2</accession>
<keyword evidence="2" id="KW-1185">Reference proteome</keyword>
<protein>
    <submittedName>
        <fullName evidence="1">Uncharacterized protein</fullName>
    </submittedName>
</protein>
<proteinExistence type="predicted"/>
<gene>
    <name evidence="1" type="ORF">K435DRAFT_802697</name>
</gene>
<name>A0A4S8LKD2_DENBC</name>
<evidence type="ECO:0000313" key="2">
    <source>
        <dbReference type="Proteomes" id="UP000297245"/>
    </source>
</evidence>
<organism evidence="1 2">
    <name type="scientific">Dendrothele bispora (strain CBS 962.96)</name>
    <dbReference type="NCBI Taxonomy" id="1314807"/>
    <lineage>
        <taxon>Eukaryota</taxon>
        <taxon>Fungi</taxon>
        <taxon>Dikarya</taxon>
        <taxon>Basidiomycota</taxon>
        <taxon>Agaricomycotina</taxon>
        <taxon>Agaricomycetes</taxon>
        <taxon>Agaricomycetidae</taxon>
        <taxon>Agaricales</taxon>
        <taxon>Agaricales incertae sedis</taxon>
        <taxon>Dendrothele</taxon>
    </lineage>
</organism>